<dbReference type="AlphaFoldDB" id="A0A544YTX8"/>
<feature type="transmembrane region" description="Helical" evidence="2">
    <location>
        <begin position="25"/>
        <end position="44"/>
    </location>
</feature>
<gene>
    <name evidence="3" type="ORF">FLX08_16690</name>
</gene>
<dbReference type="RefSeq" id="WP_142619777.1">
    <property type="nucleotide sequence ID" value="NZ_VIRM01000018.1"/>
</dbReference>
<feature type="transmembrane region" description="Helical" evidence="2">
    <location>
        <begin position="196"/>
        <end position="217"/>
    </location>
</feature>
<keyword evidence="2" id="KW-1133">Transmembrane helix</keyword>
<evidence type="ECO:0000313" key="3">
    <source>
        <dbReference type="EMBL" id="TQS20213.1"/>
    </source>
</evidence>
<sequence>MALNRPGGYVEFWTTIAGLLRKWSIGLPLLAVSILAGTATFFVAPTRYEADTSLVLATPVNGGVYSRDPNRPLPRGNPLLQFNDALKTAASIVIQSMNTQDVWTQLGAPKDGPTTITIDDGRSNPRVLDISGPYIYIRVVAPSPETASSVLTKAQRRVRDELTGWQQTLGAPPSTYLTVANIVPPSKPEAMISTRWQLGIGVGLLVACAGLGLVYALTRRGGRPLLRDAPPFPRDPAPPFPRDPAPPAAAAPPAVPAAPAAPVAPVVPAYEDEDDDVDVVLWDTQEIVVVTEPVKGKDAAEALRTDDRRFARVTRDARTDDDKD</sequence>
<protein>
    <recommendedName>
        <fullName evidence="5">Polysaccharide chain length determinant N-terminal domain-containing protein</fullName>
    </recommendedName>
</protein>
<feature type="compositionally biased region" description="Pro residues" evidence="1">
    <location>
        <begin position="230"/>
        <end position="256"/>
    </location>
</feature>
<dbReference type="Proteomes" id="UP000316541">
    <property type="component" value="Unassembled WGS sequence"/>
</dbReference>
<evidence type="ECO:0000313" key="4">
    <source>
        <dbReference type="Proteomes" id="UP000316541"/>
    </source>
</evidence>
<dbReference type="EMBL" id="VIRM01000018">
    <property type="protein sequence ID" value="TQS20213.1"/>
    <property type="molecule type" value="Genomic_DNA"/>
</dbReference>
<keyword evidence="2" id="KW-0812">Transmembrane</keyword>
<organism evidence="3 4">
    <name type="scientific">Microbispora hainanensis</name>
    <dbReference type="NCBI Taxonomy" id="568844"/>
    <lineage>
        <taxon>Bacteria</taxon>
        <taxon>Bacillati</taxon>
        <taxon>Actinomycetota</taxon>
        <taxon>Actinomycetes</taxon>
        <taxon>Streptosporangiales</taxon>
        <taxon>Streptosporangiaceae</taxon>
        <taxon>Microbispora</taxon>
    </lineage>
</organism>
<comment type="caution">
    <text evidence="3">The sequence shown here is derived from an EMBL/GenBank/DDBJ whole genome shotgun (WGS) entry which is preliminary data.</text>
</comment>
<name>A0A544YTX8_9ACTN</name>
<proteinExistence type="predicted"/>
<accession>A0A544YTX8</accession>
<evidence type="ECO:0000256" key="1">
    <source>
        <dbReference type="SAM" id="MobiDB-lite"/>
    </source>
</evidence>
<feature type="region of interest" description="Disordered" evidence="1">
    <location>
        <begin position="226"/>
        <end position="258"/>
    </location>
</feature>
<reference evidence="3 4" key="1">
    <citation type="submission" date="2019-07" db="EMBL/GenBank/DDBJ databases">
        <title>Microbispora hainanensis DSM 45428.</title>
        <authorList>
            <person name="Thawai C."/>
        </authorList>
    </citation>
    <scope>NUCLEOTIDE SEQUENCE [LARGE SCALE GENOMIC DNA]</scope>
    <source>
        <strain evidence="3 4">DSM 45428</strain>
    </source>
</reference>
<evidence type="ECO:0000256" key="2">
    <source>
        <dbReference type="SAM" id="Phobius"/>
    </source>
</evidence>
<evidence type="ECO:0008006" key="5">
    <source>
        <dbReference type="Google" id="ProtNLM"/>
    </source>
</evidence>
<keyword evidence="2" id="KW-0472">Membrane</keyword>